<dbReference type="GO" id="GO:0003684">
    <property type="term" value="F:damaged DNA binding"/>
    <property type="evidence" value="ECO:0007669"/>
    <property type="project" value="InterPro"/>
</dbReference>
<dbReference type="AlphaFoldDB" id="Q2LY20"/>
<comment type="similarity">
    <text evidence="3">Belongs to the FPG family.</text>
</comment>
<dbReference type="SUPFAM" id="SSF46946">
    <property type="entry name" value="S13-like H2TH domain"/>
    <property type="match status" value="1"/>
</dbReference>
<dbReference type="FunFam" id="1.10.8.50:FF:000003">
    <property type="entry name" value="Formamidopyrimidine-DNA glycosylase"/>
    <property type="match status" value="1"/>
</dbReference>
<keyword evidence="10 20" id="KW-0863">Zinc-finger</keyword>
<dbReference type="PANTHER" id="PTHR22993:SF9">
    <property type="entry name" value="FORMAMIDOPYRIMIDINE-DNA GLYCOSYLASE"/>
    <property type="match status" value="1"/>
</dbReference>
<evidence type="ECO:0000256" key="10">
    <source>
        <dbReference type="ARBA" id="ARBA00022771"/>
    </source>
</evidence>
<evidence type="ECO:0000313" key="24">
    <source>
        <dbReference type="Proteomes" id="UP000001933"/>
    </source>
</evidence>
<dbReference type="GO" id="GO:0008270">
    <property type="term" value="F:zinc ion binding"/>
    <property type="evidence" value="ECO:0007669"/>
    <property type="project" value="UniProtKB-KW"/>
</dbReference>
<dbReference type="InParanoid" id="Q2LY20"/>
<dbReference type="SUPFAM" id="SSF81624">
    <property type="entry name" value="N-terminal domain of MutM-like DNA repair proteins"/>
    <property type="match status" value="1"/>
</dbReference>
<evidence type="ECO:0000256" key="13">
    <source>
        <dbReference type="ARBA" id="ARBA00023125"/>
    </source>
</evidence>
<evidence type="ECO:0000256" key="15">
    <source>
        <dbReference type="ARBA" id="ARBA00023239"/>
    </source>
</evidence>
<evidence type="ECO:0000259" key="21">
    <source>
        <dbReference type="PROSITE" id="PS51066"/>
    </source>
</evidence>
<dbReference type="InterPro" id="IPR020629">
    <property type="entry name" value="FPG_Glyclase"/>
</dbReference>
<evidence type="ECO:0000256" key="16">
    <source>
        <dbReference type="ARBA" id="ARBA00023268"/>
    </source>
</evidence>
<dbReference type="Gene3D" id="3.20.190.10">
    <property type="entry name" value="MutM-like, N-terminal"/>
    <property type="match status" value="1"/>
</dbReference>
<evidence type="ECO:0000256" key="19">
    <source>
        <dbReference type="ARBA" id="ARBA00044632"/>
    </source>
</evidence>
<name>Q2LY20_SYNAS</name>
<dbReference type="EMBL" id="CP000252">
    <property type="protein sequence ID" value="ABC78980.1"/>
    <property type="molecule type" value="Genomic_DNA"/>
</dbReference>
<evidence type="ECO:0000256" key="3">
    <source>
        <dbReference type="ARBA" id="ARBA00009409"/>
    </source>
</evidence>
<evidence type="ECO:0000256" key="12">
    <source>
        <dbReference type="ARBA" id="ARBA00022833"/>
    </source>
</evidence>
<keyword evidence="11" id="KW-0378">Hydrolase</keyword>
<dbReference type="STRING" id="56780.SYN_00204"/>
<gene>
    <name evidence="23" type="ORF">SYN_00204</name>
</gene>
<dbReference type="Pfam" id="PF01149">
    <property type="entry name" value="Fapy_DNA_glyco"/>
    <property type="match status" value="1"/>
</dbReference>
<keyword evidence="8" id="KW-0479">Metal-binding</keyword>
<dbReference type="EC" id="3.2.2.23" evidence="5"/>
<dbReference type="HOGENOM" id="CLU_038423_1_2_7"/>
<keyword evidence="14" id="KW-0234">DNA repair</keyword>
<evidence type="ECO:0000256" key="2">
    <source>
        <dbReference type="ARBA" id="ARBA00001947"/>
    </source>
</evidence>
<dbReference type="SMART" id="SM00898">
    <property type="entry name" value="Fapy_DNA_glyco"/>
    <property type="match status" value="1"/>
</dbReference>
<dbReference type="GO" id="GO:0140078">
    <property type="term" value="F:class I DNA-(apurinic or apyrimidinic site) endonuclease activity"/>
    <property type="evidence" value="ECO:0007669"/>
    <property type="project" value="UniProtKB-EC"/>
</dbReference>
<dbReference type="SUPFAM" id="SSF57716">
    <property type="entry name" value="Glucocorticoid receptor-like (DNA-binding domain)"/>
    <property type="match status" value="1"/>
</dbReference>
<accession>Q2LY20</accession>
<sequence length="311" mass="34634">MLATLNGMAGFYAGRFCMRVDFLCRPAVTVKLEKSVSAPGWTDRTRKEEHMPELPEVETLCRQLRQKVPHAKIKGTFILDSKLGKLDNLKGRGIASVTRLGKRIVLGLDDGRSLEIHLRMTGRLLWQEKPDIGEKPPHSRFILDLTPGRIIIVDPRRFATLSLVADAAKGNAAVDALKPGCPEALKEKGCNRSRSIKSFLMDQSIIGGIGNIYACEILYRAGLNPLRRTADLTSEDWRRVGSAMVEVLSKAVVCRGTSISDWRDLFGCKGEYQKELRVYGREGKKCPHCGGIIQRVRLLGRGTWFCPNCQA</sequence>
<evidence type="ECO:0000256" key="11">
    <source>
        <dbReference type="ARBA" id="ARBA00022801"/>
    </source>
</evidence>
<dbReference type="InterPro" id="IPR015886">
    <property type="entry name" value="H2TH_FPG"/>
</dbReference>
<dbReference type="eggNOG" id="COG0266">
    <property type="taxonomic scope" value="Bacteria"/>
</dbReference>
<dbReference type="CDD" id="cd08966">
    <property type="entry name" value="EcFpg-like_N"/>
    <property type="match status" value="1"/>
</dbReference>
<feature type="domain" description="FPG-type" evidence="21">
    <location>
        <begin position="277"/>
        <end position="311"/>
    </location>
</feature>
<organism evidence="23 24">
    <name type="scientific">Syntrophus aciditrophicus (strain SB)</name>
    <dbReference type="NCBI Taxonomy" id="56780"/>
    <lineage>
        <taxon>Bacteria</taxon>
        <taxon>Pseudomonadati</taxon>
        <taxon>Thermodesulfobacteriota</taxon>
        <taxon>Syntrophia</taxon>
        <taxon>Syntrophales</taxon>
        <taxon>Syntrophaceae</taxon>
        <taxon>Syntrophus</taxon>
    </lineage>
</organism>
<keyword evidence="9" id="KW-0227">DNA damage</keyword>
<dbReference type="InterPro" id="IPR012319">
    <property type="entry name" value="FPG_cat"/>
</dbReference>
<dbReference type="InterPro" id="IPR010979">
    <property type="entry name" value="Ribosomal_uS13-like_H2TH"/>
</dbReference>
<keyword evidence="17" id="KW-0326">Glycosidase</keyword>
<dbReference type="PROSITE" id="PS51066">
    <property type="entry name" value="ZF_FPG_2"/>
    <property type="match status" value="1"/>
</dbReference>
<reference evidence="23 24" key="1">
    <citation type="journal article" date="2007" name="Proc. Natl. Acad. Sci. U.S.A.">
        <title>The genome of Syntrophus aciditrophicus: life at the thermodynamic limit of microbial growth.</title>
        <authorList>
            <person name="McInerney M.J."/>
            <person name="Rohlin L."/>
            <person name="Mouttaki H."/>
            <person name="Kim U."/>
            <person name="Krupp R.S."/>
            <person name="Rios-Hernandez L."/>
            <person name="Sieber J."/>
            <person name="Struchtemeyer C.G."/>
            <person name="Bhattacharyya A."/>
            <person name="Campbell J.W."/>
            <person name="Gunsalus R.P."/>
        </authorList>
    </citation>
    <scope>NUCLEOTIDE SEQUENCE [LARGE SCALE GENOMIC DNA]</scope>
    <source>
        <strain evidence="23 24">SB</strain>
    </source>
</reference>
<evidence type="ECO:0000256" key="17">
    <source>
        <dbReference type="ARBA" id="ARBA00023295"/>
    </source>
</evidence>
<dbReference type="PANTHER" id="PTHR22993">
    <property type="entry name" value="FORMAMIDOPYRIMIDINE-DNA GLYCOSYLASE"/>
    <property type="match status" value="1"/>
</dbReference>
<dbReference type="Gene3D" id="1.10.8.50">
    <property type="match status" value="1"/>
</dbReference>
<dbReference type="GO" id="GO:0006284">
    <property type="term" value="P:base-excision repair"/>
    <property type="evidence" value="ECO:0007669"/>
    <property type="project" value="InterPro"/>
</dbReference>
<dbReference type="Pfam" id="PF06831">
    <property type="entry name" value="H2TH"/>
    <property type="match status" value="1"/>
</dbReference>
<dbReference type="PROSITE" id="PS01242">
    <property type="entry name" value="ZF_FPG_1"/>
    <property type="match status" value="1"/>
</dbReference>
<comment type="catalytic activity">
    <reaction evidence="1">
        <text>Hydrolysis of DNA containing ring-opened 7-methylguanine residues, releasing 2,6-diamino-4-hydroxy-5-(N-methyl)formamidopyrimidine.</text>
        <dbReference type="EC" id="3.2.2.23"/>
    </reaction>
</comment>
<evidence type="ECO:0000256" key="1">
    <source>
        <dbReference type="ARBA" id="ARBA00001668"/>
    </source>
</evidence>
<keyword evidence="24" id="KW-1185">Reference proteome</keyword>
<keyword evidence="15" id="KW-0456">Lyase</keyword>
<evidence type="ECO:0000256" key="8">
    <source>
        <dbReference type="ARBA" id="ARBA00022723"/>
    </source>
</evidence>
<comment type="cofactor">
    <cofactor evidence="2">
        <name>Zn(2+)</name>
        <dbReference type="ChEBI" id="CHEBI:29105"/>
    </cofactor>
</comment>
<dbReference type="InterPro" id="IPR035937">
    <property type="entry name" value="FPG_N"/>
</dbReference>
<evidence type="ECO:0000256" key="4">
    <source>
        <dbReference type="ARBA" id="ARBA00011245"/>
    </source>
</evidence>
<comment type="catalytic activity">
    <reaction evidence="19">
        <text>2'-deoxyribonucleotide-(2'-deoxyribose 5'-phosphate)-2'-deoxyribonucleotide-DNA = a 3'-end 2'-deoxyribonucleotide-(2,3-dehydro-2,3-deoxyribose 5'-phosphate)-DNA + a 5'-end 5'-phospho-2'-deoxyribonucleoside-DNA + H(+)</text>
        <dbReference type="Rhea" id="RHEA:66592"/>
        <dbReference type="Rhea" id="RHEA-COMP:13180"/>
        <dbReference type="Rhea" id="RHEA-COMP:16897"/>
        <dbReference type="Rhea" id="RHEA-COMP:17067"/>
        <dbReference type="ChEBI" id="CHEBI:15378"/>
        <dbReference type="ChEBI" id="CHEBI:136412"/>
        <dbReference type="ChEBI" id="CHEBI:157695"/>
        <dbReference type="ChEBI" id="CHEBI:167181"/>
        <dbReference type="EC" id="4.2.99.18"/>
    </reaction>
</comment>
<dbReference type="FunCoup" id="Q2LY20">
    <property type="interactions" value="425"/>
</dbReference>
<evidence type="ECO:0000256" key="6">
    <source>
        <dbReference type="ARBA" id="ARBA00012720"/>
    </source>
</evidence>
<dbReference type="EC" id="4.2.99.18" evidence="6"/>
<evidence type="ECO:0000256" key="14">
    <source>
        <dbReference type="ARBA" id="ARBA00023204"/>
    </source>
</evidence>
<dbReference type="InterPro" id="IPR000214">
    <property type="entry name" value="Znf_DNA_glyclase/AP_lyase"/>
</dbReference>
<keyword evidence="13" id="KW-0238">DNA-binding</keyword>
<evidence type="ECO:0000256" key="20">
    <source>
        <dbReference type="PROSITE-ProRule" id="PRU00391"/>
    </source>
</evidence>
<dbReference type="KEGG" id="sat:SYN_00204"/>
<feature type="domain" description="Formamidopyrimidine-DNA glycosylase catalytic" evidence="22">
    <location>
        <begin position="52"/>
        <end position="159"/>
    </location>
</feature>
<comment type="subunit">
    <text evidence="4">Monomer.</text>
</comment>
<dbReference type="InterPro" id="IPR015887">
    <property type="entry name" value="DNA_glyclase_Znf_dom_DNA_BS"/>
</dbReference>
<dbReference type="Pfam" id="PF06827">
    <property type="entry name" value="zf-FPG_IleRS"/>
    <property type="match status" value="1"/>
</dbReference>
<proteinExistence type="inferred from homology"/>
<evidence type="ECO:0000313" key="23">
    <source>
        <dbReference type="EMBL" id="ABC78980.1"/>
    </source>
</evidence>
<keyword evidence="16" id="KW-0511">Multifunctional enzyme</keyword>
<evidence type="ECO:0000256" key="9">
    <source>
        <dbReference type="ARBA" id="ARBA00022763"/>
    </source>
</evidence>
<protein>
    <recommendedName>
        <fullName evidence="7">Formamidopyrimidine-DNA glycosylase</fullName>
        <ecNumber evidence="5">3.2.2.23</ecNumber>
        <ecNumber evidence="6">4.2.99.18</ecNumber>
    </recommendedName>
    <alternativeName>
        <fullName evidence="18">DNA-(apurinic or apyrimidinic site) lyase MutM</fullName>
    </alternativeName>
</protein>
<evidence type="ECO:0000259" key="22">
    <source>
        <dbReference type="PROSITE" id="PS51068"/>
    </source>
</evidence>
<dbReference type="Proteomes" id="UP000001933">
    <property type="component" value="Chromosome"/>
</dbReference>
<dbReference type="SMART" id="SM01232">
    <property type="entry name" value="H2TH"/>
    <property type="match status" value="1"/>
</dbReference>
<dbReference type="GO" id="GO:0034039">
    <property type="term" value="F:8-oxo-7,8-dihydroguanine DNA N-glycosylase activity"/>
    <property type="evidence" value="ECO:0007669"/>
    <property type="project" value="TreeGrafter"/>
</dbReference>
<dbReference type="InterPro" id="IPR010663">
    <property type="entry name" value="Znf_FPG/IleRS"/>
</dbReference>
<evidence type="ECO:0000256" key="18">
    <source>
        <dbReference type="ARBA" id="ARBA00030638"/>
    </source>
</evidence>
<dbReference type="NCBIfam" id="TIGR00577">
    <property type="entry name" value="fpg"/>
    <property type="match status" value="1"/>
</dbReference>
<dbReference type="PROSITE" id="PS51068">
    <property type="entry name" value="FPG_CAT"/>
    <property type="match status" value="1"/>
</dbReference>
<evidence type="ECO:0000256" key="7">
    <source>
        <dbReference type="ARBA" id="ARBA00016240"/>
    </source>
</evidence>
<evidence type="ECO:0000256" key="5">
    <source>
        <dbReference type="ARBA" id="ARBA00012024"/>
    </source>
</evidence>
<keyword evidence="12" id="KW-0862">Zinc</keyword>